<proteinExistence type="predicted"/>
<reference evidence="2" key="1">
    <citation type="submission" date="2016-10" db="EMBL/GenBank/DDBJ databases">
        <authorList>
            <person name="Varghese N."/>
        </authorList>
    </citation>
    <scope>NUCLEOTIDE SEQUENCE [LARGE SCALE GENOMIC DNA]</scope>
    <source>
        <strain evidence="2">DSM 18820</strain>
    </source>
</reference>
<gene>
    <name evidence="1" type="ORF">SAMN04487941_1937</name>
</gene>
<evidence type="ECO:0000313" key="1">
    <source>
        <dbReference type="EMBL" id="SFU68291.1"/>
    </source>
</evidence>
<dbReference type="Proteomes" id="UP000182491">
    <property type="component" value="Unassembled WGS sequence"/>
</dbReference>
<name>A0A1I7I5W6_9BACT</name>
<dbReference type="EMBL" id="FPCA01000002">
    <property type="protein sequence ID" value="SFU68291.1"/>
    <property type="molecule type" value="Genomic_DNA"/>
</dbReference>
<keyword evidence="2" id="KW-1185">Reference proteome</keyword>
<sequence length="56" mass="6224">MLIEFAGPTTPNSSLGGELVLLPQVQKHCIYGLPPFNQDHFRMTADRVMKSSLSCF</sequence>
<evidence type="ECO:0000313" key="2">
    <source>
        <dbReference type="Proteomes" id="UP000182491"/>
    </source>
</evidence>
<organism evidence="1 2">
    <name type="scientific">Pontibacter akesuensis</name>
    <dbReference type="NCBI Taxonomy" id="388950"/>
    <lineage>
        <taxon>Bacteria</taxon>
        <taxon>Pseudomonadati</taxon>
        <taxon>Bacteroidota</taxon>
        <taxon>Cytophagia</taxon>
        <taxon>Cytophagales</taxon>
        <taxon>Hymenobacteraceae</taxon>
        <taxon>Pontibacter</taxon>
    </lineage>
</organism>
<accession>A0A1I7I5W6</accession>
<dbReference type="AlphaFoldDB" id="A0A1I7I5W6"/>
<protein>
    <submittedName>
        <fullName evidence="1">Uncharacterized protein</fullName>
    </submittedName>
</protein>